<accession>A0A1Y1WU08</accession>
<keyword evidence="3" id="KW-1185">Reference proteome</keyword>
<evidence type="ECO:0000313" key="1">
    <source>
        <dbReference type="EMBL" id="ORX77020.1"/>
    </source>
</evidence>
<protein>
    <submittedName>
        <fullName evidence="1">Uncharacterized protein</fullName>
    </submittedName>
</protein>
<reference evidence="1 3" key="1">
    <citation type="submission" date="2016-07" db="EMBL/GenBank/DDBJ databases">
        <title>Pervasive Adenine N6-methylation of Active Genes in Fungi.</title>
        <authorList>
            <consortium name="DOE Joint Genome Institute"/>
            <person name="Mondo S.J."/>
            <person name="Dannebaum R.O."/>
            <person name="Kuo R.C."/>
            <person name="Labutti K."/>
            <person name="Haridas S."/>
            <person name="Kuo A."/>
            <person name="Salamov A."/>
            <person name="Ahrendt S.R."/>
            <person name="Lipzen A."/>
            <person name="Sullivan W."/>
            <person name="Andreopoulos W.B."/>
            <person name="Clum A."/>
            <person name="Lindquist E."/>
            <person name="Daum C."/>
            <person name="Ramamoorthy G.K."/>
            <person name="Gryganskyi A."/>
            <person name="Culley D."/>
            <person name="Magnuson J.K."/>
            <person name="James T.Y."/>
            <person name="O'Malley M.A."/>
            <person name="Stajich J.E."/>
            <person name="Spatafora J.W."/>
            <person name="Visel A."/>
            <person name="Grigoriev I.V."/>
        </authorList>
    </citation>
    <scope>NUCLEOTIDE SEQUENCE [LARGE SCALE GENOMIC DNA]</scope>
    <source>
        <strain evidence="1 3">CBS 931.73</strain>
    </source>
</reference>
<sequence length="62" mass="6965">MANADQGVEEEEGNPEEAELWGRYGGYGPWRGRYWGRGRYGRYGGYGGLWEYGGYGGCDWGC</sequence>
<dbReference type="AlphaFoldDB" id="A0A1Y1WU08"/>
<gene>
    <name evidence="2" type="ORF">K493DRAFT_314192</name>
    <name evidence="1" type="ORF">K493DRAFT_321466</name>
</gene>
<proteinExistence type="predicted"/>
<evidence type="ECO:0000313" key="3">
    <source>
        <dbReference type="Proteomes" id="UP000193498"/>
    </source>
</evidence>
<dbReference type="Proteomes" id="UP000193498">
    <property type="component" value="Unassembled WGS sequence"/>
</dbReference>
<dbReference type="EMBL" id="MCFE01000138">
    <property type="protein sequence ID" value="ORX97145.1"/>
    <property type="molecule type" value="Genomic_DNA"/>
</dbReference>
<dbReference type="EMBL" id="MCFE01000904">
    <property type="protein sequence ID" value="ORX77020.1"/>
    <property type="molecule type" value="Genomic_DNA"/>
</dbReference>
<dbReference type="InParanoid" id="A0A1Y1WU08"/>
<organism evidence="1 3">
    <name type="scientific">Basidiobolus meristosporus CBS 931.73</name>
    <dbReference type="NCBI Taxonomy" id="1314790"/>
    <lineage>
        <taxon>Eukaryota</taxon>
        <taxon>Fungi</taxon>
        <taxon>Fungi incertae sedis</taxon>
        <taxon>Zoopagomycota</taxon>
        <taxon>Entomophthoromycotina</taxon>
        <taxon>Basidiobolomycetes</taxon>
        <taxon>Basidiobolales</taxon>
        <taxon>Basidiobolaceae</taxon>
        <taxon>Basidiobolus</taxon>
    </lineage>
</organism>
<name>A0A1Y1WU08_9FUNG</name>
<evidence type="ECO:0000313" key="2">
    <source>
        <dbReference type="EMBL" id="ORX97145.1"/>
    </source>
</evidence>
<comment type="caution">
    <text evidence="1">The sequence shown here is derived from an EMBL/GenBank/DDBJ whole genome shotgun (WGS) entry which is preliminary data.</text>
</comment>